<accession>A0ABD3XGW6</accession>
<dbReference type="Proteomes" id="UP001634394">
    <property type="component" value="Unassembled WGS sequence"/>
</dbReference>
<dbReference type="SUPFAM" id="SSF53067">
    <property type="entry name" value="Actin-like ATPase domain"/>
    <property type="match status" value="2"/>
</dbReference>
<proteinExistence type="inferred from homology"/>
<dbReference type="AlphaFoldDB" id="A0ABD3XGW6"/>
<dbReference type="PANTHER" id="PTHR14187">
    <property type="entry name" value="ALPHA KINASE/ELONGATION FACTOR 2 KINASE"/>
    <property type="match status" value="1"/>
</dbReference>
<comment type="similarity">
    <text evidence="1">Belongs to the heat shock protein 70 family.</text>
</comment>
<dbReference type="EMBL" id="JBJQND010000002">
    <property type="protein sequence ID" value="KAL3885516.1"/>
    <property type="molecule type" value="Genomic_DNA"/>
</dbReference>
<name>A0ABD3XGW6_SINWO</name>
<organism evidence="4 5">
    <name type="scientific">Sinanodonta woodiana</name>
    <name type="common">Chinese pond mussel</name>
    <name type="synonym">Anodonta woodiana</name>
    <dbReference type="NCBI Taxonomy" id="1069815"/>
    <lineage>
        <taxon>Eukaryota</taxon>
        <taxon>Metazoa</taxon>
        <taxon>Spiralia</taxon>
        <taxon>Lophotrochozoa</taxon>
        <taxon>Mollusca</taxon>
        <taxon>Bivalvia</taxon>
        <taxon>Autobranchia</taxon>
        <taxon>Heteroconchia</taxon>
        <taxon>Palaeoheterodonta</taxon>
        <taxon>Unionida</taxon>
        <taxon>Unionoidea</taxon>
        <taxon>Unionidae</taxon>
        <taxon>Unioninae</taxon>
        <taxon>Sinanodonta</taxon>
    </lineage>
</organism>
<reference evidence="4 5" key="1">
    <citation type="submission" date="2024-11" db="EMBL/GenBank/DDBJ databases">
        <title>Chromosome-level genome assembly of the freshwater bivalve Anodonta woodiana.</title>
        <authorList>
            <person name="Chen X."/>
        </authorList>
    </citation>
    <scope>NUCLEOTIDE SEQUENCE [LARGE SCALE GENOMIC DNA]</scope>
    <source>
        <strain evidence="4">MN2024</strain>
        <tissue evidence="4">Gills</tissue>
    </source>
</reference>
<dbReference type="InterPro" id="IPR043129">
    <property type="entry name" value="ATPase_NBD"/>
</dbReference>
<comment type="caution">
    <text evidence="4">The sequence shown here is derived from an EMBL/GenBank/DDBJ whole genome shotgun (WGS) entry which is preliminary data.</text>
</comment>
<sequence length="580" mass="66181">MASKLLVAAIDFGTTFSGWACSFSHEYEKEPTKVYVKQWTKGYLSQKAPTSVLIKPDGKTFEAFGYEAEDKYAELAEKEDHEKWYFFRRFKMHLHDVTSLNRNFEIKDETGKSVRAMTVFAMSISYLKEDLLRECNTRILDEISADDILWVLTVPAIWNESAKQFMREAAVEAGIQSNNLKIALEPECASIFCRLLKVEKTTDEEGLSLWKEGTIYMVLDAGGGTVDITVHKVLEGGKLQELHKASGGAWGGTQVDDAFKQFIIGIVGSRVYLNFFKRNMDDYLDFFREFEIKKRDVEPHSNSRFILRCPYSLKEMFENDSGEDLQDAVGHTKYANEIHFTKDKLKIEAVLMKQFFQKTMVSIIDFVRDLLATPMVMGITNILMVGGFAESKMLQDAIRNNFPDIKLIVPHEAGLSVLKGAVLYGHNPTAVTTRKARYTYGFETEDDFVEGYHDESKKRIEHQRHGPVILCSQMFRKNVQVGQDISADEEVCNGPFIPSDYEDLFFDLNIYASTNKSPKYVTDADCFKIGTMRVYPDDPSIPREERRYKIFMTYGGTEIKVRVVESNTGKTTNATIDFLA</sequence>
<evidence type="ECO:0000313" key="5">
    <source>
        <dbReference type="Proteomes" id="UP001634394"/>
    </source>
</evidence>
<evidence type="ECO:0000313" key="4">
    <source>
        <dbReference type="EMBL" id="KAL3885516.1"/>
    </source>
</evidence>
<keyword evidence="2" id="KW-0547">Nucleotide-binding</keyword>
<keyword evidence="5" id="KW-1185">Reference proteome</keyword>
<dbReference type="CDD" id="cd10229">
    <property type="entry name" value="ASKHA_NBD_HSP70_HSPA12"/>
    <property type="match status" value="1"/>
</dbReference>
<dbReference type="InterPro" id="IPR013126">
    <property type="entry name" value="Hsp_70_fam"/>
</dbReference>
<protein>
    <recommendedName>
        <fullName evidence="6">Heat shock 70 kDa protein 12A</fullName>
    </recommendedName>
</protein>
<dbReference type="Gene3D" id="3.30.420.40">
    <property type="match status" value="1"/>
</dbReference>
<evidence type="ECO:0000256" key="3">
    <source>
        <dbReference type="ARBA" id="ARBA00022840"/>
    </source>
</evidence>
<dbReference type="PANTHER" id="PTHR14187:SF5">
    <property type="entry name" value="HEAT SHOCK 70 KDA PROTEIN 12A"/>
    <property type="match status" value="1"/>
</dbReference>
<evidence type="ECO:0008006" key="6">
    <source>
        <dbReference type="Google" id="ProtNLM"/>
    </source>
</evidence>
<gene>
    <name evidence="4" type="ORF">ACJMK2_025569</name>
</gene>
<evidence type="ECO:0000256" key="2">
    <source>
        <dbReference type="ARBA" id="ARBA00022741"/>
    </source>
</evidence>
<keyword evidence="3" id="KW-0067">ATP-binding</keyword>
<dbReference type="Pfam" id="PF00012">
    <property type="entry name" value="HSP70"/>
    <property type="match status" value="1"/>
</dbReference>
<dbReference type="GO" id="GO:0005524">
    <property type="term" value="F:ATP binding"/>
    <property type="evidence" value="ECO:0007669"/>
    <property type="project" value="UniProtKB-KW"/>
</dbReference>
<evidence type="ECO:0000256" key="1">
    <source>
        <dbReference type="ARBA" id="ARBA00007381"/>
    </source>
</evidence>